<evidence type="ECO:0000259" key="5">
    <source>
        <dbReference type="PROSITE" id="PS51194"/>
    </source>
</evidence>
<dbReference type="GO" id="GO:0016787">
    <property type="term" value="F:hydrolase activity"/>
    <property type="evidence" value="ECO:0007669"/>
    <property type="project" value="UniProtKB-KW"/>
</dbReference>
<keyword evidence="1" id="KW-0067">ATP-binding</keyword>
<dbReference type="GeneID" id="63821956"/>
<dbReference type="GO" id="GO:0000403">
    <property type="term" value="F:Y-form DNA binding"/>
    <property type="evidence" value="ECO:0007669"/>
    <property type="project" value="TreeGrafter"/>
</dbReference>
<dbReference type="InterPro" id="IPR001650">
    <property type="entry name" value="Helicase_C-like"/>
</dbReference>
<dbReference type="FunCoup" id="A0A165CE01">
    <property type="interactions" value="9"/>
</dbReference>
<dbReference type="PROSITE" id="PS51194">
    <property type="entry name" value="HELICASE_CTER"/>
    <property type="match status" value="1"/>
</dbReference>
<evidence type="ECO:0000256" key="1">
    <source>
        <dbReference type="ARBA" id="ARBA00022806"/>
    </source>
</evidence>
<accession>A0A165CE01</accession>
<keyword evidence="1" id="KW-0347">Helicase</keyword>
<evidence type="ECO:0000313" key="7">
    <source>
        <dbReference type="Proteomes" id="UP000076871"/>
    </source>
</evidence>
<dbReference type="InterPro" id="IPR027417">
    <property type="entry name" value="P-loop_NTPase"/>
</dbReference>
<sequence>MLWSSQLLRSSISALRSYSTSHAPQVVLRPYQESALQACLDALNEGSTRIGVSLPTGSGKTTVFVSLLSRLPAVPKNPDARRSMIIVSSVELAKQAAEQVRKMCPDWSVEIEQGSKHHATGMADVTVATYQTLVRGSRLAKFKPEGLKAIIVDEAHHAAAPTYRHILSHFDTNIRNPDATLVLPQVPHHIPIFGFSATFSRHDGLALGSVFERIVYHRDFREMIKETWLCDVRFTSVQADIDLKQVTVSSRTGDFSAASLAHVINTDTLNKLVVKAYLDKAADRKSTLVFCVNLAHVSELTHEFREAGVDARYLHSGTPAAERAAMVKSFKAGTFPVLVNCAVLTEGTDIPNIDCVIVAKPTRSRNLYAQMIGRGMRLSPDTGKKDCMIIDFVDSLDTIPGVICTPTLFGLDPSEVIDDESMQSLEERAAELDDIEDPEPSKLKAPDVPDPTSVTYVDYDDPWELVDEASGAPHLWKLSPHAWVGCGGDIYILECLGRGFIRVEPYQNDEDETIYKVQYTPATLPMATARTLKIPPYQRSREIAIAANLSDAIRAADKYATVKVVQGHFAMELRRGAKWRQASATDSQKAFIRKRWKIRESDEFMEHIADEQQQDKAQKLSRLTKGEAANIITRLKHGAQSRYEKKVKQQQRAMKALQKERLRKAREHVEVGPLSISE</sequence>
<evidence type="ECO:0000256" key="3">
    <source>
        <dbReference type="SAM" id="MobiDB-lite"/>
    </source>
</evidence>
<dbReference type="SMART" id="SM00487">
    <property type="entry name" value="DEXDc"/>
    <property type="match status" value="1"/>
</dbReference>
<evidence type="ECO:0000313" key="6">
    <source>
        <dbReference type="EMBL" id="KZT02640.1"/>
    </source>
</evidence>
<feature type="domain" description="Helicase ATP-binding" evidence="4">
    <location>
        <begin position="41"/>
        <end position="217"/>
    </location>
</feature>
<feature type="region of interest" description="Disordered" evidence="3">
    <location>
        <begin position="430"/>
        <end position="449"/>
    </location>
</feature>
<dbReference type="OrthoDB" id="270584at2759"/>
<dbReference type="CDD" id="cd18799">
    <property type="entry name" value="SF2_C_EcoAI-like"/>
    <property type="match status" value="1"/>
</dbReference>
<dbReference type="AlphaFoldDB" id="A0A165CE01"/>
<dbReference type="PROSITE" id="PS51192">
    <property type="entry name" value="HELICASE_ATP_BIND_1"/>
    <property type="match status" value="1"/>
</dbReference>
<dbReference type="Pfam" id="PF04851">
    <property type="entry name" value="ResIII"/>
    <property type="match status" value="1"/>
</dbReference>
<dbReference type="GO" id="GO:0061749">
    <property type="term" value="F:forked DNA-dependent helicase activity"/>
    <property type="evidence" value="ECO:0007669"/>
    <property type="project" value="TreeGrafter"/>
</dbReference>
<dbReference type="GO" id="GO:0005524">
    <property type="term" value="F:ATP binding"/>
    <property type="evidence" value="ECO:0007669"/>
    <property type="project" value="InterPro"/>
</dbReference>
<name>A0A165CE01_9APHY</name>
<dbReference type="RefSeq" id="XP_040760380.1">
    <property type="nucleotide sequence ID" value="XM_040904926.1"/>
</dbReference>
<gene>
    <name evidence="6" type="ORF">LAESUDRAFT_661303</name>
</gene>
<dbReference type="GO" id="GO:0070125">
    <property type="term" value="P:mitochondrial translational elongation"/>
    <property type="evidence" value="ECO:0007669"/>
    <property type="project" value="TreeGrafter"/>
</dbReference>
<feature type="coiled-coil region" evidence="2">
    <location>
        <begin position="640"/>
        <end position="667"/>
    </location>
</feature>
<dbReference type="InParanoid" id="A0A165CE01"/>
<dbReference type="PANTHER" id="PTHR47396:SF1">
    <property type="entry name" value="ATP-DEPENDENT HELICASE IRC3-RELATED"/>
    <property type="match status" value="1"/>
</dbReference>
<reference evidence="6 7" key="1">
    <citation type="journal article" date="2016" name="Mol. Biol. Evol.">
        <title>Comparative Genomics of Early-Diverging Mushroom-Forming Fungi Provides Insights into the Origins of Lignocellulose Decay Capabilities.</title>
        <authorList>
            <person name="Nagy L.G."/>
            <person name="Riley R."/>
            <person name="Tritt A."/>
            <person name="Adam C."/>
            <person name="Daum C."/>
            <person name="Floudas D."/>
            <person name="Sun H."/>
            <person name="Yadav J.S."/>
            <person name="Pangilinan J."/>
            <person name="Larsson K.H."/>
            <person name="Matsuura K."/>
            <person name="Barry K."/>
            <person name="Labutti K."/>
            <person name="Kuo R."/>
            <person name="Ohm R.A."/>
            <person name="Bhattacharya S.S."/>
            <person name="Shirouzu T."/>
            <person name="Yoshinaga Y."/>
            <person name="Martin F.M."/>
            <person name="Grigoriev I.V."/>
            <person name="Hibbett D.S."/>
        </authorList>
    </citation>
    <scope>NUCLEOTIDE SEQUENCE [LARGE SCALE GENOMIC DNA]</scope>
    <source>
        <strain evidence="6 7">93-53</strain>
    </source>
</reference>
<dbReference type="Gene3D" id="3.40.50.300">
    <property type="entry name" value="P-loop containing nucleotide triphosphate hydrolases"/>
    <property type="match status" value="2"/>
</dbReference>
<keyword evidence="6" id="KW-0378">Hydrolase</keyword>
<dbReference type="InterPro" id="IPR014001">
    <property type="entry name" value="Helicase_ATP-bd"/>
</dbReference>
<dbReference type="SUPFAM" id="SSF52540">
    <property type="entry name" value="P-loop containing nucleoside triphosphate hydrolases"/>
    <property type="match status" value="1"/>
</dbReference>
<dbReference type="GO" id="GO:0005759">
    <property type="term" value="C:mitochondrial matrix"/>
    <property type="evidence" value="ECO:0007669"/>
    <property type="project" value="TreeGrafter"/>
</dbReference>
<keyword evidence="1" id="KW-0547">Nucleotide-binding</keyword>
<dbReference type="Pfam" id="PF00271">
    <property type="entry name" value="Helicase_C"/>
    <property type="match status" value="1"/>
</dbReference>
<dbReference type="Proteomes" id="UP000076871">
    <property type="component" value="Unassembled WGS sequence"/>
</dbReference>
<dbReference type="GO" id="GO:0032042">
    <property type="term" value="P:mitochondrial DNA metabolic process"/>
    <property type="evidence" value="ECO:0007669"/>
    <property type="project" value="TreeGrafter"/>
</dbReference>
<dbReference type="GO" id="GO:0036121">
    <property type="term" value="F:double-stranded DNA helicase activity"/>
    <property type="evidence" value="ECO:0007669"/>
    <property type="project" value="TreeGrafter"/>
</dbReference>
<protein>
    <submittedName>
        <fullName evidence="6">p-loop containing nucleoside triphosphate hydrolase protein</fullName>
    </submittedName>
</protein>
<dbReference type="EMBL" id="KV427650">
    <property type="protein sequence ID" value="KZT02640.1"/>
    <property type="molecule type" value="Genomic_DNA"/>
</dbReference>
<dbReference type="STRING" id="1314785.A0A165CE01"/>
<proteinExistence type="predicted"/>
<feature type="domain" description="Helicase C-terminal" evidence="5">
    <location>
        <begin position="273"/>
        <end position="433"/>
    </location>
</feature>
<evidence type="ECO:0000259" key="4">
    <source>
        <dbReference type="PROSITE" id="PS51192"/>
    </source>
</evidence>
<dbReference type="PANTHER" id="PTHR47396">
    <property type="entry name" value="TYPE I RESTRICTION ENZYME ECOKI R PROTEIN"/>
    <property type="match status" value="1"/>
</dbReference>
<dbReference type="InterPro" id="IPR006935">
    <property type="entry name" value="Helicase/UvrB_N"/>
</dbReference>
<dbReference type="SMART" id="SM00490">
    <property type="entry name" value="HELICc"/>
    <property type="match status" value="1"/>
</dbReference>
<dbReference type="InterPro" id="IPR050742">
    <property type="entry name" value="Helicase_Restrict-Modif_Enz"/>
</dbReference>
<keyword evidence="7" id="KW-1185">Reference proteome</keyword>
<organism evidence="6 7">
    <name type="scientific">Laetiporus sulphureus 93-53</name>
    <dbReference type="NCBI Taxonomy" id="1314785"/>
    <lineage>
        <taxon>Eukaryota</taxon>
        <taxon>Fungi</taxon>
        <taxon>Dikarya</taxon>
        <taxon>Basidiomycota</taxon>
        <taxon>Agaricomycotina</taxon>
        <taxon>Agaricomycetes</taxon>
        <taxon>Polyporales</taxon>
        <taxon>Laetiporus</taxon>
    </lineage>
</organism>
<keyword evidence="2" id="KW-0175">Coiled coil</keyword>
<evidence type="ECO:0000256" key="2">
    <source>
        <dbReference type="SAM" id="Coils"/>
    </source>
</evidence>